<dbReference type="STRING" id="1465490.SAMN05444277_110115"/>
<evidence type="ECO:0000313" key="1">
    <source>
        <dbReference type="EMBL" id="SFQ38473.1"/>
    </source>
</evidence>
<protein>
    <submittedName>
        <fullName evidence="1">Uncharacterized protein</fullName>
    </submittedName>
</protein>
<reference evidence="1 2" key="1">
    <citation type="submission" date="2016-10" db="EMBL/GenBank/DDBJ databases">
        <authorList>
            <person name="de Groot N.N."/>
        </authorList>
    </citation>
    <scope>NUCLEOTIDE SEQUENCE [LARGE SCALE GENOMIC DNA]</scope>
    <source>
        <strain evidence="1 2">DSM 28286</strain>
    </source>
</reference>
<keyword evidence="2" id="KW-1185">Reference proteome</keyword>
<dbReference type="EMBL" id="FOXQ01000010">
    <property type="protein sequence ID" value="SFQ38473.1"/>
    <property type="molecule type" value="Genomic_DNA"/>
</dbReference>
<organism evidence="1 2">
    <name type="scientific">Parafilimonas terrae</name>
    <dbReference type="NCBI Taxonomy" id="1465490"/>
    <lineage>
        <taxon>Bacteria</taxon>
        <taxon>Pseudomonadati</taxon>
        <taxon>Bacteroidota</taxon>
        <taxon>Chitinophagia</taxon>
        <taxon>Chitinophagales</taxon>
        <taxon>Chitinophagaceae</taxon>
        <taxon>Parafilimonas</taxon>
    </lineage>
</organism>
<evidence type="ECO:0000313" key="2">
    <source>
        <dbReference type="Proteomes" id="UP000199031"/>
    </source>
</evidence>
<dbReference type="AlphaFoldDB" id="A0A1I5Y2Q5"/>
<gene>
    <name evidence="1" type="ORF">SAMN05444277_110115</name>
</gene>
<dbReference type="Proteomes" id="UP000199031">
    <property type="component" value="Unassembled WGS sequence"/>
</dbReference>
<name>A0A1I5Y2Q5_9BACT</name>
<accession>A0A1I5Y2Q5</accession>
<sequence>MRYNNYYQLREILLIKILKIFMPPVEKGMEYVLSNMKIHTPLFLSVQRNCTDYQPGIFLSAATFKGEQG</sequence>
<proteinExistence type="predicted"/>